<dbReference type="Pfam" id="PF03453">
    <property type="entry name" value="MoeA_N"/>
    <property type="match status" value="1"/>
</dbReference>
<dbReference type="Gene3D" id="3.90.105.10">
    <property type="entry name" value="Molybdopterin biosynthesis moea protein, domain 2"/>
    <property type="match status" value="1"/>
</dbReference>
<dbReference type="InterPro" id="IPR036135">
    <property type="entry name" value="MoeA_linker/N_sf"/>
</dbReference>
<evidence type="ECO:0000256" key="5">
    <source>
        <dbReference type="RuleBase" id="RU365090"/>
    </source>
</evidence>
<dbReference type="SUPFAM" id="SSF53218">
    <property type="entry name" value="Molybdenum cofactor biosynthesis proteins"/>
    <property type="match status" value="1"/>
</dbReference>
<dbReference type="SMART" id="SM00852">
    <property type="entry name" value="MoCF_biosynth"/>
    <property type="match status" value="1"/>
</dbReference>
<comment type="cofactor">
    <cofactor evidence="5">
        <name>Mg(2+)</name>
        <dbReference type="ChEBI" id="CHEBI:18420"/>
    </cofactor>
</comment>
<dbReference type="RefSeq" id="WP_012359951.1">
    <property type="nucleotide sequence ID" value="NC_010545.1"/>
</dbReference>
<dbReference type="SUPFAM" id="SSF63882">
    <property type="entry name" value="MoeA N-terminal region -like"/>
    <property type="match status" value="1"/>
</dbReference>
<evidence type="ECO:0000313" key="8">
    <source>
        <dbReference type="Proteomes" id="UP000001727"/>
    </source>
</evidence>
<feature type="domain" description="MoaB/Mog" evidence="6">
    <location>
        <begin position="185"/>
        <end position="321"/>
    </location>
</feature>
<keyword evidence="5" id="KW-0808">Transferase</keyword>
<gene>
    <name evidence="7" type="primary">moeA1</name>
    <name evidence="7" type="ordered locus">cu0700</name>
</gene>
<name>B1VFX1_CORU7</name>
<dbReference type="Pfam" id="PF00994">
    <property type="entry name" value="MoCF_biosynth"/>
    <property type="match status" value="1"/>
</dbReference>
<evidence type="ECO:0000256" key="1">
    <source>
        <dbReference type="ARBA" id="ARBA00002901"/>
    </source>
</evidence>
<dbReference type="PANTHER" id="PTHR10192:SF5">
    <property type="entry name" value="GEPHYRIN"/>
    <property type="match status" value="1"/>
</dbReference>
<keyword evidence="8" id="KW-1185">Reference proteome</keyword>
<evidence type="ECO:0000256" key="2">
    <source>
        <dbReference type="ARBA" id="ARBA00010763"/>
    </source>
</evidence>
<dbReference type="Gene3D" id="2.40.340.10">
    <property type="entry name" value="MoeA, C-terminal, domain IV"/>
    <property type="match status" value="1"/>
</dbReference>
<dbReference type="STRING" id="504474.cu0700"/>
<keyword evidence="3 5" id="KW-0500">Molybdenum</keyword>
<evidence type="ECO:0000259" key="6">
    <source>
        <dbReference type="SMART" id="SM00852"/>
    </source>
</evidence>
<proteinExistence type="inferred from homology"/>
<dbReference type="Proteomes" id="UP000001727">
    <property type="component" value="Chromosome"/>
</dbReference>
<dbReference type="EC" id="2.10.1.1" evidence="5"/>
<dbReference type="GO" id="GO:0061599">
    <property type="term" value="F:molybdopterin molybdotransferase activity"/>
    <property type="evidence" value="ECO:0007669"/>
    <property type="project" value="UniProtKB-UniRule"/>
</dbReference>
<dbReference type="InterPro" id="IPR038987">
    <property type="entry name" value="MoeA-like"/>
</dbReference>
<dbReference type="CDD" id="cd00887">
    <property type="entry name" value="MoeA"/>
    <property type="match status" value="1"/>
</dbReference>
<dbReference type="AlphaFoldDB" id="B1VFX1"/>
<evidence type="ECO:0000256" key="3">
    <source>
        <dbReference type="ARBA" id="ARBA00022505"/>
    </source>
</evidence>
<protein>
    <recommendedName>
        <fullName evidence="5">Molybdopterin molybdenumtransferase</fullName>
        <ecNumber evidence="5">2.10.1.1</ecNumber>
    </recommendedName>
</protein>
<dbReference type="HOGENOM" id="CLU_010186_7_0_11"/>
<dbReference type="GeneID" id="60603477"/>
<dbReference type="GO" id="GO:0005829">
    <property type="term" value="C:cytosol"/>
    <property type="evidence" value="ECO:0007669"/>
    <property type="project" value="TreeGrafter"/>
</dbReference>
<dbReference type="InterPro" id="IPR036688">
    <property type="entry name" value="MoeA_C_domain_IV_sf"/>
</dbReference>
<dbReference type="EMBL" id="AM942444">
    <property type="protein sequence ID" value="CAQ04660.1"/>
    <property type="molecule type" value="Genomic_DNA"/>
</dbReference>
<evidence type="ECO:0000256" key="4">
    <source>
        <dbReference type="ARBA" id="ARBA00047317"/>
    </source>
</evidence>
<dbReference type="InterPro" id="IPR005110">
    <property type="entry name" value="MoeA_linker/N"/>
</dbReference>
<dbReference type="GO" id="GO:0006777">
    <property type="term" value="P:Mo-molybdopterin cofactor biosynthetic process"/>
    <property type="evidence" value="ECO:0007669"/>
    <property type="project" value="UniProtKB-UniRule"/>
</dbReference>
<sequence length="429" mass="43630">MADLTSIAQHRARVLALARPKVCQSVPLDRAYGHVLAGDARAILANPIFDNSAMDGFALHAADVTDPGPWVLPVAGDIPAGAPRITCPPGHAVRVMTGAPVPPGEDILVVPVEQTSVPAGPQTLPEQITVRTVDVNRSHIRLAGGKHAAGVVVAAAGMRVDAGTLAALTSAGVQAVDVYARPTVAVISTGDELVPWPDLPGASQLPDSNLPMIAALAAEHGAAEVRRFHSGDRGRGLAELLDEASACDVIVTTGGISAGAFDVVREVVAPREGSWFGPVAQRPGTPQGVASWGEATLVCLPGNPVAAYVSFLLYVAPLLAVLGTGNRAAQAFRPIRAVAGPGFAAPRKGRSLVVPVRLTEGDGAPVAVPFSTGAHNSSDVTALTGIDGFTVIEPVVDAAADGTAGVAAPGEGEPLLVYLLGRCNAGQWL</sequence>
<keyword evidence="5" id="KW-0479">Metal-binding</keyword>
<organism evidence="7 8">
    <name type="scientific">Corynebacterium urealyticum (strain ATCC 43042 / DSM 7109)</name>
    <dbReference type="NCBI Taxonomy" id="504474"/>
    <lineage>
        <taxon>Bacteria</taxon>
        <taxon>Bacillati</taxon>
        <taxon>Actinomycetota</taxon>
        <taxon>Actinomycetes</taxon>
        <taxon>Mycobacteriales</taxon>
        <taxon>Corynebacteriaceae</taxon>
        <taxon>Corynebacterium</taxon>
    </lineage>
</organism>
<dbReference type="GO" id="GO:0046872">
    <property type="term" value="F:metal ion binding"/>
    <property type="evidence" value="ECO:0007669"/>
    <property type="project" value="UniProtKB-UniRule"/>
</dbReference>
<dbReference type="PANTHER" id="PTHR10192">
    <property type="entry name" value="MOLYBDOPTERIN BIOSYNTHESIS PROTEIN"/>
    <property type="match status" value="1"/>
</dbReference>
<evidence type="ECO:0000313" key="7">
    <source>
        <dbReference type="EMBL" id="CAQ04660.1"/>
    </source>
</evidence>
<dbReference type="InterPro" id="IPR001453">
    <property type="entry name" value="MoaB/Mog_dom"/>
</dbReference>
<keyword evidence="5" id="KW-0460">Magnesium</keyword>
<reference evidence="7 8" key="1">
    <citation type="journal article" date="2008" name="J. Biotechnol.">
        <title>The lifestyle of Corynebacterium urealyticum derived from its complete genome sequence established by pyrosequencing.</title>
        <authorList>
            <person name="Tauch A."/>
            <person name="Trost E."/>
            <person name="Tilker A."/>
            <person name="Ludewig U."/>
            <person name="Schneiker S."/>
            <person name="Goesmann A."/>
            <person name="Arnold W."/>
            <person name="Bekel T."/>
            <person name="Brinkrolf K."/>
            <person name="Brune I."/>
            <person name="Goetker S."/>
            <person name="Kalinowski J."/>
            <person name="Kamp P.-B."/>
            <person name="Lobo F.P."/>
            <person name="Viehoever P."/>
            <person name="Weisshaar B."/>
            <person name="Soriano F."/>
            <person name="Droege M."/>
            <person name="Puehler A."/>
        </authorList>
    </citation>
    <scope>NUCLEOTIDE SEQUENCE [LARGE SCALE GENOMIC DNA]</scope>
    <source>
        <strain evidence="8">ATCC 43042 / DSM 7109</strain>
    </source>
</reference>
<keyword evidence="5" id="KW-0501">Molybdenum cofactor biosynthesis</keyword>
<dbReference type="Gene3D" id="2.170.190.11">
    <property type="entry name" value="Molybdopterin biosynthesis moea protein, domain 3"/>
    <property type="match status" value="1"/>
</dbReference>
<dbReference type="InterPro" id="IPR036425">
    <property type="entry name" value="MoaB/Mog-like_dom_sf"/>
</dbReference>
<comment type="catalytic activity">
    <reaction evidence="4">
        <text>adenylyl-molybdopterin + molybdate = Mo-molybdopterin + AMP + H(+)</text>
        <dbReference type="Rhea" id="RHEA:35047"/>
        <dbReference type="ChEBI" id="CHEBI:15378"/>
        <dbReference type="ChEBI" id="CHEBI:36264"/>
        <dbReference type="ChEBI" id="CHEBI:62727"/>
        <dbReference type="ChEBI" id="CHEBI:71302"/>
        <dbReference type="ChEBI" id="CHEBI:456215"/>
        <dbReference type="EC" id="2.10.1.1"/>
    </reaction>
</comment>
<comment type="function">
    <text evidence="1 5">Catalyzes the insertion of molybdate into adenylated molybdopterin with the concomitant release of AMP.</text>
</comment>
<dbReference type="KEGG" id="cur:cu0700"/>
<comment type="similarity">
    <text evidence="2 5">Belongs to the MoeA family.</text>
</comment>
<accession>B1VFX1</accession>
<comment type="pathway">
    <text evidence="5">Cofactor biosynthesis; molybdopterin biosynthesis.</text>
</comment>
<dbReference type="UniPathway" id="UPA00344"/>
<dbReference type="Gene3D" id="3.40.980.10">
    <property type="entry name" value="MoaB/Mog-like domain"/>
    <property type="match status" value="1"/>
</dbReference>
<dbReference type="eggNOG" id="COG0303">
    <property type="taxonomic scope" value="Bacteria"/>
</dbReference>